<evidence type="ECO:0000256" key="7">
    <source>
        <dbReference type="ARBA" id="ARBA00061754"/>
    </source>
</evidence>
<dbReference type="HAMAP" id="MF_01988">
    <property type="entry name" value="Succ_CoA_alpha"/>
    <property type="match status" value="1"/>
</dbReference>
<comment type="caution">
    <text evidence="10">The sequence shown here is derived from an EMBL/GenBank/DDBJ whole genome shotgun (WGS) entry which is preliminary data.</text>
</comment>
<dbReference type="PANTHER" id="PTHR11117">
    <property type="entry name" value="SUCCINYL-COA LIGASE SUBUNIT ALPHA"/>
    <property type="match status" value="1"/>
</dbReference>
<dbReference type="PANTHER" id="PTHR11117:SF2">
    <property type="entry name" value="SUCCINATE--COA LIGASE [ADP_GDP-FORMING] SUBUNIT ALPHA, MITOCHONDRIAL"/>
    <property type="match status" value="1"/>
</dbReference>
<keyword evidence="11" id="KW-1185">Reference proteome</keyword>
<evidence type="ECO:0000256" key="2">
    <source>
        <dbReference type="ARBA" id="ARBA00022532"/>
    </source>
</evidence>
<feature type="domain" description="C-type lectin" evidence="9">
    <location>
        <begin position="734"/>
        <end position="855"/>
    </location>
</feature>
<dbReference type="OMA" id="RMNDEDC"/>
<evidence type="ECO:0000256" key="3">
    <source>
        <dbReference type="ARBA" id="ARBA00022598"/>
    </source>
</evidence>
<dbReference type="SMART" id="SM00034">
    <property type="entry name" value="CLECT"/>
    <property type="match status" value="3"/>
</dbReference>
<dbReference type="OrthoDB" id="7950296at2759"/>
<dbReference type="PROSITE" id="PS50041">
    <property type="entry name" value="C_TYPE_LECTIN_2"/>
    <property type="match status" value="3"/>
</dbReference>
<dbReference type="InterPro" id="IPR001304">
    <property type="entry name" value="C-type_lectin-like"/>
</dbReference>
<keyword evidence="4" id="KW-0547">Nucleotide-binding</keyword>
<accession>A0A0L0C9D7</accession>
<feature type="non-terminal residue" evidence="10">
    <location>
        <position position="1"/>
    </location>
</feature>
<comment type="subunit">
    <text evidence="7">Heterodimer of an alpha and a beta subunit. Different beta subunits determine nucleotide specificity. Together with the ATP-specific beta subunit SUCLA2, forms an ADP-forming succinyl-CoA synthetase (A-SCS). Together with the GTP-specific beta subunit SUCLG2 forms a GDP-forming succinyl-CoA synthetase (G-SCS).</text>
</comment>
<dbReference type="Gene3D" id="3.40.50.720">
    <property type="entry name" value="NAD(P)-binding Rossmann-like Domain"/>
    <property type="match status" value="1"/>
</dbReference>
<evidence type="ECO:0000313" key="10">
    <source>
        <dbReference type="EMBL" id="KNC29043.1"/>
    </source>
</evidence>
<dbReference type="GO" id="GO:0006099">
    <property type="term" value="P:tricarboxylic acid cycle"/>
    <property type="evidence" value="ECO:0007669"/>
    <property type="project" value="UniProtKB-KW"/>
</dbReference>
<evidence type="ECO:0000313" key="11">
    <source>
        <dbReference type="Proteomes" id="UP000037069"/>
    </source>
</evidence>
<evidence type="ECO:0000256" key="5">
    <source>
        <dbReference type="ARBA" id="ARBA00023157"/>
    </source>
</evidence>
<evidence type="ECO:0000256" key="8">
    <source>
        <dbReference type="RuleBase" id="RU000677"/>
    </source>
</evidence>
<feature type="domain" description="C-type lectin" evidence="9">
    <location>
        <begin position="372"/>
        <end position="493"/>
    </location>
</feature>
<dbReference type="GO" id="GO:0004776">
    <property type="term" value="F:succinate-CoA ligase (GDP-forming) activity"/>
    <property type="evidence" value="ECO:0007669"/>
    <property type="project" value="TreeGrafter"/>
</dbReference>
<dbReference type="InterPro" id="IPR003781">
    <property type="entry name" value="CoA-bd"/>
</dbReference>
<proteinExistence type="inferred from homology"/>
<dbReference type="FunFam" id="3.40.50.720:FF:000002">
    <property type="entry name" value="Succinate--CoA ligase [ADP-forming] subunit alpha"/>
    <property type="match status" value="1"/>
</dbReference>
<dbReference type="GO" id="GO:0004775">
    <property type="term" value="F:succinate-CoA ligase (ADP-forming) activity"/>
    <property type="evidence" value="ECO:0007669"/>
    <property type="project" value="TreeGrafter"/>
</dbReference>
<dbReference type="InterPro" id="IPR017440">
    <property type="entry name" value="Cit_synth/succinyl-CoA_lig_AS"/>
</dbReference>
<dbReference type="SUPFAM" id="SSF56436">
    <property type="entry name" value="C-type lectin-like"/>
    <property type="match status" value="3"/>
</dbReference>
<dbReference type="Pfam" id="PF00059">
    <property type="entry name" value="Lectin_C"/>
    <property type="match status" value="3"/>
</dbReference>
<evidence type="ECO:0000256" key="6">
    <source>
        <dbReference type="ARBA" id="ARBA00054246"/>
    </source>
</evidence>
<dbReference type="NCBIfam" id="NF004230">
    <property type="entry name" value="PRK05678.1"/>
    <property type="match status" value="1"/>
</dbReference>
<dbReference type="PROSITE" id="PS01216">
    <property type="entry name" value="SUCCINYL_COA_LIG_1"/>
    <property type="match status" value="1"/>
</dbReference>
<dbReference type="NCBIfam" id="TIGR01019">
    <property type="entry name" value="sucCoAalpha"/>
    <property type="match status" value="1"/>
</dbReference>
<dbReference type="PRINTS" id="PR01798">
    <property type="entry name" value="SCOASYNTHASE"/>
</dbReference>
<dbReference type="Pfam" id="PF00549">
    <property type="entry name" value="Ligase_CoA"/>
    <property type="match status" value="1"/>
</dbReference>
<dbReference type="GO" id="GO:0000166">
    <property type="term" value="F:nucleotide binding"/>
    <property type="evidence" value="ECO:0007669"/>
    <property type="project" value="UniProtKB-KW"/>
</dbReference>
<comment type="pathway">
    <text evidence="1">Carbohydrate metabolism; tricarboxylic acid cycle; succinate from succinyl-CoA (ligase route): step 1/1.</text>
</comment>
<evidence type="ECO:0000256" key="4">
    <source>
        <dbReference type="ARBA" id="ARBA00022741"/>
    </source>
</evidence>
<comment type="function">
    <text evidence="6">Succinyl-CoA synthetase functions in the citric acid cycle (TCA), coupling the hydrolysis of succinyl-CoA to the synthesis of either ATP or GTP and thus represents the only step of substrate-level phosphorylation in the TCA. The alpha subunit of the enzyme binds the substrates coenzyme A and phosphate, while succinate binding and specificity for either ATP or GTP is provided by different beta subunits.</text>
</comment>
<dbReference type="STRING" id="7375.A0A0L0C9D7"/>
<protein>
    <submittedName>
        <fullName evidence="10">Succinyl-CoA ligase [ADP/GDP-forming] subunit alpha, mitochondrial</fullName>
    </submittedName>
</protein>
<dbReference type="PROSITE" id="PS00399">
    <property type="entry name" value="SUCCINYL_COA_LIG_2"/>
    <property type="match status" value="1"/>
</dbReference>
<dbReference type="Gene3D" id="3.40.50.261">
    <property type="entry name" value="Succinyl-CoA synthetase domains"/>
    <property type="match status" value="1"/>
</dbReference>
<dbReference type="InterPro" id="IPR018378">
    <property type="entry name" value="C-type_lectin_CS"/>
</dbReference>
<feature type="domain" description="C-type lectin" evidence="9">
    <location>
        <begin position="555"/>
        <end position="676"/>
    </location>
</feature>
<dbReference type="EMBL" id="JRES01000712">
    <property type="protein sequence ID" value="KNC29043.1"/>
    <property type="molecule type" value="Genomic_DNA"/>
</dbReference>
<dbReference type="InterPro" id="IPR005811">
    <property type="entry name" value="SUCC_ACL_C"/>
</dbReference>
<gene>
    <name evidence="10" type="ORF">FF38_01395</name>
</gene>
<dbReference type="FunFam" id="3.40.50.261:FF:000005">
    <property type="entry name" value="Succinate--CoA ligase [ADP-forming] subunit alpha, mitochondrial"/>
    <property type="match status" value="1"/>
</dbReference>
<dbReference type="Gene3D" id="3.10.100.10">
    <property type="entry name" value="Mannose-Binding Protein A, subunit A"/>
    <property type="match status" value="3"/>
</dbReference>
<dbReference type="Proteomes" id="UP000037069">
    <property type="component" value="Unassembled WGS sequence"/>
</dbReference>
<dbReference type="GO" id="GO:0005739">
    <property type="term" value="C:mitochondrion"/>
    <property type="evidence" value="ECO:0007669"/>
    <property type="project" value="TreeGrafter"/>
</dbReference>
<dbReference type="PROSITE" id="PS00615">
    <property type="entry name" value="C_TYPE_LECTIN_1"/>
    <property type="match status" value="1"/>
</dbReference>
<dbReference type="CDD" id="cd00037">
    <property type="entry name" value="CLECT"/>
    <property type="match status" value="3"/>
</dbReference>
<dbReference type="Pfam" id="PF02629">
    <property type="entry name" value="CoA_binding"/>
    <property type="match status" value="1"/>
</dbReference>
<sequence length="867" mass="97503">NLRYAIKQNILKYPFNINFKRFACEEAYHETLKNLCINKESNVICQGFTGKQATFHCKEAIAYGTKMVGGVSPKKAGTKHLDLPVFKTVEEAKKATCPHASVIYVPPPAAAAAIMESIKAEIPLIVCITEGVPQHDMVKVKQALLTQEKSRLVGPNCPGIIAPEQCKIGIMPGFIHKRGMIGIVSRSGTLTYEAVNQTTQFGLGQTLCVGLGGDPFNGTNFIDCLEIFLKDPNCKGIVMIGEIGGDAEEKAADFLNENNCGDPPKPVAAFIAGLTAPPGRRMGHAGAIISGGKGGAKDKIAALKDANVVVTNNPTTIGKVLYQEIKMYKNICKIGIVLSVIEIVMSFNTHSAYSNVQEDIPDNINMRPFVKVGKKYYYFGQSKVTWYNAYTICRTMGGLLASYETAQELAELSKYLISKYSTKFNSWLAASDQDTEGQWIWYNNGETITYAEWAPGQPDNWNGNENCAHLLSRDGRYLLNDVHCGLRNYYICEADKPKMASIVVKINRKMSQHICKIFVVLCAIKLVISFRTTDISTHILEDIPDNIEIKPFVKVGEKYFYFGESKVSWYNAFRICRYMGSHLASYESAQELSELSNYLIKRYSKNFNTWLSGSDLDSEGLWIWYNTGEVMIYADWFEGQPDNFMGIEHCAHLLSIGSKYRMNDEDCKSRRNYICQADKPETIAIQRKMWQNLCHIGLVLCAIKIVVSYRTHGVFTTQLEDFNDYQDMRPYVKVGKKFYYFGQNKVTWYNALLSCHTMGGFLASFDSAEELAQLSNYLTMKYSTTFNCWLSASDEDVEGLWIWYKTGEPIAYADWYDGQPDNFMGLEHCAHLFSAGGKYRMNDEDCKSLMFYICEADKTKTVAVSIF</sequence>
<keyword evidence="3 8" id="KW-0436">Ligase</keyword>
<evidence type="ECO:0000256" key="1">
    <source>
        <dbReference type="ARBA" id="ARBA00005064"/>
    </source>
</evidence>
<comment type="similarity">
    <text evidence="8">Belongs to the succinate/malate CoA ligase alpha subunit family.</text>
</comment>
<dbReference type="InterPro" id="IPR036291">
    <property type="entry name" value="NAD(P)-bd_dom_sf"/>
</dbReference>
<dbReference type="SMART" id="SM00881">
    <property type="entry name" value="CoA_binding"/>
    <property type="match status" value="1"/>
</dbReference>
<name>A0A0L0C9D7_LUCCU</name>
<dbReference type="AlphaFoldDB" id="A0A0L0C9D7"/>
<keyword evidence="2" id="KW-0816">Tricarboxylic acid cycle</keyword>
<dbReference type="InterPro" id="IPR016186">
    <property type="entry name" value="C-type_lectin-like/link_sf"/>
</dbReference>
<dbReference type="InterPro" id="IPR016187">
    <property type="entry name" value="CTDL_fold"/>
</dbReference>
<reference evidence="10 11" key="1">
    <citation type="journal article" date="2015" name="Nat. Commun.">
        <title>Lucilia cuprina genome unlocks parasitic fly biology to underpin future interventions.</title>
        <authorList>
            <person name="Anstead C.A."/>
            <person name="Korhonen P.K."/>
            <person name="Young N.D."/>
            <person name="Hall R.S."/>
            <person name="Jex A.R."/>
            <person name="Murali S.C."/>
            <person name="Hughes D.S."/>
            <person name="Lee S.F."/>
            <person name="Perry T."/>
            <person name="Stroehlein A.J."/>
            <person name="Ansell B.R."/>
            <person name="Breugelmans B."/>
            <person name="Hofmann A."/>
            <person name="Qu J."/>
            <person name="Dugan S."/>
            <person name="Lee S.L."/>
            <person name="Chao H."/>
            <person name="Dinh H."/>
            <person name="Han Y."/>
            <person name="Doddapaneni H.V."/>
            <person name="Worley K.C."/>
            <person name="Muzny D.M."/>
            <person name="Ioannidis P."/>
            <person name="Waterhouse R.M."/>
            <person name="Zdobnov E.M."/>
            <person name="James P.J."/>
            <person name="Bagnall N.H."/>
            <person name="Kotze A.C."/>
            <person name="Gibbs R.A."/>
            <person name="Richards S."/>
            <person name="Batterham P."/>
            <person name="Gasser R.B."/>
        </authorList>
    </citation>
    <scope>NUCLEOTIDE SEQUENCE [LARGE SCALE GENOMIC DNA]</scope>
    <source>
        <strain evidence="10 11">LS</strain>
        <tissue evidence="10">Full body</tissue>
    </source>
</reference>
<dbReference type="InterPro" id="IPR005810">
    <property type="entry name" value="CoA_lig_alpha"/>
</dbReference>
<dbReference type="GO" id="GO:0009361">
    <property type="term" value="C:succinate-CoA ligase complex (ADP-forming)"/>
    <property type="evidence" value="ECO:0007669"/>
    <property type="project" value="TreeGrafter"/>
</dbReference>
<dbReference type="InterPro" id="IPR016102">
    <property type="entry name" value="Succinyl-CoA_synth-like"/>
</dbReference>
<keyword evidence="5" id="KW-1015">Disulfide bond</keyword>
<organism evidence="10 11">
    <name type="scientific">Lucilia cuprina</name>
    <name type="common">Green bottle fly</name>
    <name type="synonym">Australian sheep blowfly</name>
    <dbReference type="NCBI Taxonomy" id="7375"/>
    <lineage>
        <taxon>Eukaryota</taxon>
        <taxon>Metazoa</taxon>
        <taxon>Ecdysozoa</taxon>
        <taxon>Arthropoda</taxon>
        <taxon>Hexapoda</taxon>
        <taxon>Insecta</taxon>
        <taxon>Pterygota</taxon>
        <taxon>Neoptera</taxon>
        <taxon>Endopterygota</taxon>
        <taxon>Diptera</taxon>
        <taxon>Brachycera</taxon>
        <taxon>Muscomorpha</taxon>
        <taxon>Oestroidea</taxon>
        <taxon>Calliphoridae</taxon>
        <taxon>Luciliinae</taxon>
        <taxon>Lucilia</taxon>
    </lineage>
</organism>
<dbReference type="SUPFAM" id="SSF52210">
    <property type="entry name" value="Succinyl-CoA synthetase domains"/>
    <property type="match status" value="1"/>
</dbReference>
<evidence type="ECO:0000259" key="9">
    <source>
        <dbReference type="PROSITE" id="PS50041"/>
    </source>
</evidence>
<dbReference type="InterPro" id="IPR033847">
    <property type="entry name" value="Citrt_syn/SCS-alpha_CS"/>
</dbReference>
<dbReference type="SUPFAM" id="SSF51735">
    <property type="entry name" value="NAD(P)-binding Rossmann-fold domains"/>
    <property type="match status" value="1"/>
</dbReference>